<dbReference type="AlphaFoldDB" id="A0A1B6GEZ4"/>
<evidence type="ECO:0000256" key="1">
    <source>
        <dbReference type="ARBA" id="ARBA00022559"/>
    </source>
</evidence>
<name>A0A1B6GEZ4_9HEMI</name>
<dbReference type="GO" id="GO:0020037">
    <property type="term" value="F:heme binding"/>
    <property type="evidence" value="ECO:0007669"/>
    <property type="project" value="InterPro"/>
</dbReference>
<dbReference type="SUPFAM" id="SSF48113">
    <property type="entry name" value="Heme-dependent peroxidases"/>
    <property type="match status" value="1"/>
</dbReference>
<sequence length="108" mass="12601">DRTLVKVREMVKSGRNVSFADDFDYKDILSKEHLDMIADLSGCMSHRRTDNCTDICYHRKYRSITGICNNFQNPLWGASLTSFQRLLKPRYDDGFGTPVGWEKTRLYN</sequence>
<dbReference type="InterPro" id="IPR019791">
    <property type="entry name" value="Haem_peroxidase_animal"/>
</dbReference>
<dbReference type="PROSITE" id="PS50292">
    <property type="entry name" value="PEROXIDASE_3"/>
    <property type="match status" value="1"/>
</dbReference>
<dbReference type="InterPro" id="IPR010255">
    <property type="entry name" value="Haem_peroxidase_sf"/>
</dbReference>
<keyword evidence="1" id="KW-0575">Peroxidase</keyword>
<dbReference type="InterPro" id="IPR037120">
    <property type="entry name" value="Haem_peroxidase_sf_animal"/>
</dbReference>
<dbReference type="Gene3D" id="1.10.640.10">
    <property type="entry name" value="Haem peroxidase domain superfamily, animal type"/>
    <property type="match status" value="1"/>
</dbReference>
<dbReference type="Pfam" id="PF03098">
    <property type="entry name" value="An_peroxidase"/>
    <property type="match status" value="1"/>
</dbReference>
<organism evidence="2">
    <name type="scientific">Cuerna arida</name>
    <dbReference type="NCBI Taxonomy" id="1464854"/>
    <lineage>
        <taxon>Eukaryota</taxon>
        <taxon>Metazoa</taxon>
        <taxon>Ecdysozoa</taxon>
        <taxon>Arthropoda</taxon>
        <taxon>Hexapoda</taxon>
        <taxon>Insecta</taxon>
        <taxon>Pterygota</taxon>
        <taxon>Neoptera</taxon>
        <taxon>Paraneoptera</taxon>
        <taxon>Hemiptera</taxon>
        <taxon>Auchenorrhyncha</taxon>
        <taxon>Membracoidea</taxon>
        <taxon>Cicadellidae</taxon>
        <taxon>Cicadellinae</taxon>
        <taxon>Proconiini</taxon>
        <taxon>Cuerna</taxon>
    </lineage>
</organism>
<evidence type="ECO:0000313" key="2">
    <source>
        <dbReference type="EMBL" id="JAS61007.1"/>
    </source>
</evidence>
<dbReference type="GO" id="GO:0004601">
    <property type="term" value="F:peroxidase activity"/>
    <property type="evidence" value="ECO:0007669"/>
    <property type="project" value="UniProtKB-KW"/>
</dbReference>
<gene>
    <name evidence="2" type="ORF">g.44918</name>
</gene>
<keyword evidence="1" id="KW-0560">Oxidoreductase</keyword>
<dbReference type="GO" id="GO:0005615">
    <property type="term" value="C:extracellular space"/>
    <property type="evidence" value="ECO:0007669"/>
    <property type="project" value="TreeGrafter"/>
</dbReference>
<dbReference type="PANTHER" id="PTHR11475:SF58">
    <property type="entry name" value="PEROXIDASIN"/>
    <property type="match status" value="1"/>
</dbReference>
<feature type="non-terminal residue" evidence="2">
    <location>
        <position position="1"/>
    </location>
</feature>
<feature type="non-terminal residue" evidence="2">
    <location>
        <position position="108"/>
    </location>
</feature>
<dbReference type="PANTHER" id="PTHR11475">
    <property type="entry name" value="OXIDASE/PEROXIDASE"/>
    <property type="match status" value="1"/>
</dbReference>
<dbReference type="GO" id="GO:0006979">
    <property type="term" value="P:response to oxidative stress"/>
    <property type="evidence" value="ECO:0007669"/>
    <property type="project" value="InterPro"/>
</dbReference>
<accession>A0A1B6GEZ4</accession>
<reference evidence="2" key="1">
    <citation type="submission" date="2015-11" db="EMBL/GenBank/DDBJ databases">
        <title>De novo transcriptome assembly of four potential Pierce s Disease insect vectors from Arizona vineyards.</title>
        <authorList>
            <person name="Tassone E.E."/>
        </authorList>
    </citation>
    <scope>NUCLEOTIDE SEQUENCE</scope>
</reference>
<proteinExistence type="predicted"/>
<dbReference type="EMBL" id="GECZ01008762">
    <property type="protein sequence ID" value="JAS61007.1"/>
    <property type="molecule type" value="Transcribed_RNA"/>
</dbReference>
<protein>
    <submittedName>
        <fullName evidence="2">Uncharacterized protein</fullName>
    </submittedName>
</protein>